<organism evidence="1 2">
    <name type="scientific">Thalassobellus suaedae</name>
    <dbReference type="NCBI Taxonomy" id="3074124"/>
    <lineage>
        <taxon>Bacteria</taxon>
        <taxon>Pseudomonadati</taxon>
        <taxon>Bacteroidota</taxon>
        <taxon>Flavobacteriia</taxon>
        <taxon>Flavobacteriales</taxon>
        <taxon>Flavobacteriaceae</taxon>
        <taxon>Thalassobellus</taxon>
    </lineage>
</organism>
<dbReference type="Proteomes" id="UP001302806">
    <property type="component" value="Chromosome"/>
</dbReference>
<dbReference type="EMBL" id="CP134537">
    <property type="protein sequence ID" value="WNH10017.1"/>
    <property type="molecule type" value="Genomic_DNA"/>
</dbReference>
<reference evidence="1 2" key="1">
    <citation type="submission" date="2023-09" db="EMBL/GenBank/DDBJ databases">
        <title>Thalassobella suaedae gen. nov., sp. nov., a marine bacterium of the family Flavobacteriaceae isolated from a halophyte Suaeda japonica.</title>
        <authorList>
            <person name="Lee S.Y."/>
            <person name="Hwang C.Y."/>
        </authorList>
    </citation>
    <scope>NUCLEOTIDE SEQUENCE [LARGE SCALE GENOMIC DNA]</scope>
    <source>
        <strain evidence="1 2">HL-DH14</strain>
    </source>
</reference>
<accession>A0ABY9XVM5</accession>
<name>A0ABY9XVM5_9FLAO</name>
<proteinExistence type="predicted"/>
<protein>
    <submittedName>
        <fullName evidence="1">Uncharacterized protein</fullName>
    </submittedName>
</protein>
<dbReference type="RefSeq" id="WP_415866366.1">
    <property type="nucleotide sequence ID" value="NZ_CP134537.1"/>
</dbReference>
<sequence>MLHNQIKIGKKVFTVKGEYLNWLKHYKHNKNTEVGGEIACVVCQTKIEKTKPSYVFCGTVCKDDFWNKIDPRKRNNNGINRGQKHYVAKHWCDDDLADCGYHNKD</sequence>
<evidence type="ECO:0000313" key="2">
    <source>
        <dbReference type="Proteomes" id="UP001302806"/>
    </source>
</evidence>
<gene>
    <name evidence="1" type="ORF">RHP51_04790</name>
</gene>
<evidence type="ECO:0000313" key="1">
    <source>
        <dbReference type="EMBL" id="WNH10017.1"/>
    </source>
</evidence>